<dbReference type="Gene3D" id="3.40.190.10">
    <property type="entry name" value="Periplasmic binding protein-like II"/>
    <property type="match status" value="2"/>
</dbReference>
<gene>
    <name evidence="5" type="ordered locus">Deide_3p00990</name>
</gene>
<dbReference type="HOGENOM" id="CLU_031285_9_2_0"/>
<evidence type="ECO:0000256" key="4">
    <source>
        <dbReference type="SAM" id="SignalP"/>
    </source>
</evidence>
<reference evidence="5 6" key="1">
    <citation type="journal article" date="2009" name="PLoS Genet.">
        <title>Alliance of proteomics and genomics to unravel the specificities of Sahara bacterium Deinococcus deserti.</title>
        <authorList>
            <person name="de Groot A."/>
            <person name="Dulermo R."/>
            <person name="Ortet P."/>
            <person name="Blanchard L."/>
            <person name="Guerin P."/>
            <person name="Fernandez B."/>
            <person name="Vacherie B."/>
            <person name="Dossat C."/>
            <person name="Jolivet E."/>
            <person name="Siguier P."/>
            <person name="Chandler M."/>
            <person name="Barakat M."/>
            <person name="Dedieu A."/>
            <person name="Barbe V."/>
            <person name="Heulin T."/>
            <person name="Sommer S."/>
            <person name="Achouak W."/>
            <person name="Armengaud J."/>
        </authorList>
    </citation>
    <scope>NUCLEOTIDE SEQUENCE [LARGE SCALE GENOMIC DNA]</scope>
    <source>
        <strain evidence="6">DSM 17065 / CIP 109153 / LMG 22923 / VCD115</strain>
        <plasmid evidence="6">pDeide3</plasmid>
    </source>
</reference>
<keyword evidence="6" id="KW-1185">Reference proteome</keyword>
<dbReference type="Pfam" id="PF01547">
    <property type="entry name" value="SBP_bac_1"/>
    <property type="match status" value="1"/>
</dbReference>
<dbReference type="EMBL" id="CP001117">
    <property type="protein sequence ID" value="ACO48041.1"/>
    <property type="molecule type" value="Genomic_DNA"/>
</dbReference>
<organism evidence="5 6">
    <name type="scientific">Deinococcus deserti (strain DSM 17065 / CIP 109153 / LMG 22923 / VCD115)</name>
    <dbReference type="NCBI Taxonomy" id="546414"/>
    <lineage>
        <taxon>Bacteria</taxon>
        <taxon>Thermotogati</taxon>
        <taxon>Deinococcota</taxon>
        <taxon>Deinococci</taxon>
        <taxon>Deinococcales</taxon>
        <taxon>Deinococcaceae</taxon>
        <taxon>Deinococcus</taxon>
    </lineage>
</organism>
<dbReference type="InterPro" id="IPR006059">
    <property type="entry name" value="SBP"/>
</dbReference>
<keyword evidence="5" id="KW-0614">Plasmid</keyword>
<evidence type="ECO:0000313" key="6">
    <source>
        <dbReference type="Proteomes" id="UP000002208"/>
    </source>
</evidence>
<accession>C1D3G2</accession>
<evidence type="ECO:0000256" key="2">
    <source>
        <dbReference type="ARBA" id="ARBA00022448"/>
    </source>
</evidence>
<keyword evidence="3 4" id="KW-0732">Signal</keyword>
<geneLocation type="plasmid" evidence="6">
    <name>pDeide3</name>
</geneLocation>
<dbReference type="AlphaFoldDB" id="C1D3G2"/>
<evidence type="ECO:0000256" key="1">
    <source>
        <dbReference type="ARBA" id="ARBA00008520"/>
    </source>
</evidence>
<protein>
    <submittedName>
        <fullName evidence="5">Putative sugar ABC transporter, periplasmic component</fullName>
    </submittedName>
</protein>
<evidence type="ECO:0000256" key="3">
    <source>
        <dbReference type="ARBA" id="ARBA00022729"/>
    </source>
</evidence>
<dbReference type="Proteomes" id="UP000002208">
    <property type="component" value="Plasmid 3"/>
</dbReference>
<dbReference type="KEGG" id="ddr:Deide_3p00990"/>
<keyword evidence="2" id="KW-0813">Transport</keyword>
<dbReference type="RefSeq" id="WP_012694914.1">
    <property type="nucleotide sequence ID" value="NC_012528.1"/>
</dbReference>
<dbReference type="InterPro" id="IPR050490">
    <property type="entry name" value="Bact_solute-bd_prot1"/>
</dbReference>
<dbReference type="PANTHER" id="PTHR43649">
    <property type="entry name" value="ARABINOSE-BINDING PROTEIN-RELATED"/>
    <property type="match status" value="1"/>
</dbReference>
<comment type="similarity">
    <text evidence="1">Belongs to the bacterial solute-binding protein 1 family.</text>
</comment>
<proteinExistence type="inferred from homology"/>
<dbReference type="PANTHER" id="PTHR43649:SF34">
    <property type="entry name" value="ABC TRANSPORTER PERIPLASMIC-BINDING PROTEIN YCJN-RELATED"/>
    <property type="match status" value="1"/>
</dbReference>
<feature type="chain" id="PRO_5002908060" evidence="4">
    <location>
        <begin position="29"/>
        <end position="437"/>
    </location>
</feature>
<dbReference type="SUPFAM" id="SSF53850">
    <property type="entry name" value="Periplasmic binding protein-like II"/>
    <property type="match status" value="1"/>
</dbReference>
<feature type="signal peptide" evidence="4">
    <location>
        <begin position="1"/>
        <end position="28"/>
    </location>
</feature>
<dbReference type="OrthoDB" id="9798191at2"/>
<name>C1D3G2_DEIDV</name>
<evidence type="ECO:0000313" key="5">
    <source>
        <dbReference type="EMBL" id="ACO48041.1"/>
    </source>
</evidence>
<sequence length="437" mass="48301">MNSTRTRVTLTALLTGLTLSLSNSTAQGNTQAISILINDSPWFPGFKALVEQYQKETGRRVNLNVTPFAGMLQKTQNAVTAKESEFDLVNLNEQWYMRFYADGQITPLKKIDPAFKLDPQIIEYDYATRWDARLKNSNKKGEVLGLPINGNIQLLYYRKDLFDKAGLAAPKTWADVEKAAKVLHDAPNMYGFAARTSPPDYDYQGILNSYMGSVLKYDTSSKQWEVNLSQDVASRALDTWVRLGKTYGPRNYANLGQADMAALMSSGRLAMGVMVSALAPSFEDPKVSSVVGKVAATVVPGATATRRATMSGIWVMGIPQNLPTARKKAALDFLEWATSKKAQMNYARAGAIPVRQDVFEELGDEKQFAWMKAMAQSTPFIKAQPRVRESAQIIEVLNRRLPQVISGGAKSDATLDAAAREIHKILTDAGYKVKPLR</sequence>